<evidence type="ECO:0000313" key="3">
    <source>
        <dbReference type="EMBL" id="OJJ31833.1"/>
    </source>
</evidence>
<dbReference type="EMBL" id="KV878215">
    <property type="protein sequence ID" value="OJJ31833.1"/>
    <property type="molecule type" value="Genomic_DNA"/>
</dbReference>
<organism evidence="3 4">
    <name type="scientific">Aspergillus wentii DTO 134E9</name>
    <dbReference type="NCBI Taxonomy" id="1073089"/>
    <lineage>
        <taxon>Eukaryota</taxon>
        <taxon>Fungi</taxon>
        <taxon>Dikarya</taxon>
        <taxon>Ascomycota</taxon>
        <taxon>Pezizomycotina</taxon>
        <taxon>Eurotiomycetes</taxon>
        <taxon>Eurotiomycetidae</taxon>
        <taxon>Eurotiales</taxon>
        <taxon>Aspergillaceae</taxon>
        <taxon>Aspergillus</taxon>
        <taxon>Aspergillus subgen. Cremei</taxon>
    </lineage>
</organism>
<feature type="chain" id="PRO_5012499312" evidence="2">
    <location>
        <begin position="25"/>
        <end position="351"/>
    </location>
</feature>
<evidence type="ECO:0000256" key="1">
    <source>
        <dbReference type="SAM" id="MobiDB-lite"/>
    </source>
</evidence>
<dbReference type="GeneID" id="63747167"/>
<accession>A0A1L9RAD7</accession>
<keyword evidence="4" id="KW-1185">Reference proteome</keyword>
<feature type="compositionally biased region" description="Basic and acidic residues" evidence="1">
    <location>
        <begin position="310"/>
        <end position="321"/>
    </location>
</feature>
<dbReference type="VEuPathDB" id="FungiDB:ASPWEDRAFT_175151"/>
<dbReference type="Proteomes" id="UP000184383">
    <property type="component" value="Unassembled WGS sequence"/>
</dbReference>
<evidence type="ECO:0000313" key="4">
    <source>
        <dbReference type="Proteomes" id="UP000184383"/>
    </source>
</evidence>
<dbReference type="AlphaFoldDB" id="A0A1L9RAD7"/>
<evidence type="ECO:0000256" key="2">
    <source>
        <dbReference type="SAM" id="SignalP"/>
    </source>
</evidence>
<sequence length="351" mass="39517">MATHLNDSLLWLCLGVSLFFAVRGIATDLRRVRDLTEIKHVEKEDKMISEGTEDGSQTFDCNKEETFKLIPLFPALKLDTLLKLSQSTSYDLRAAALRIISERSTKGSTRDLLLQDLASKHQGRRSKALSAMHFLVSNRALSRTSVCARLKDLPTYNALVDCLCNFLEEHTEETCDTVSPILPKTRPLGERKALNTINIILPENIPAALEAGIISRWLSKYPFPCAMSETSRRQDVVILMKTWWYDDTVMSSIFGTLSSHPDGAKQLRKHGLMGSVMEENDHDDEDYAGSDVWMVDGEDTAGMSQYSGRRLQERSPEEQALRRRRREAMVLSDGGRPLGNDDIIQLPVQSD</sequence>
<feature type="signal peptide" evidence="2">
    <location>
        <begin position="1"/>
        <end position="24"/>
    </location>
</feature>
<protein>
    <submittedName>
        <fullName evidence="3">Uncharacterized protein</fullName>
    </submittedName>
</protein>
<keyword evidence="2" id="KW-0732">Signal</keyword>
<proteinExistence type="predicted"/>
<dbReference type="OrthoDB" id="5385189at2759"/>
<dbReference type="STRING" id="1073089.A0A1L9RAD7"/>
<reference evidence="4" key="1">
    <citation type="journal article" date="2017" name="Genome Biol.">
        <title>Comparative genomics reveals high biological diversity and specific adaptations in the industrially and medically important fungal genus Aspergillus.</title>
        <authorList>
            <person name="de Vries R.P."/>
            <person name="Riley R."/>
            <person name="Wiebenga A."/>
            <person name="Aguilar-Osorio G."/>
            <person name="Amillis S."/>
            <person name="Uchima C.A."/>
            <person name="Anderluh G."/>
            <person name="Asadollahi M."/>
            <person name="Askin M."/>
            <person name="Barry K."/>
            <person name="Battaglia E."/>
            <person name="Bayram O."/>
            <person name="Benocci T."/>
            <person name="Braus-Stromeyer S.A."/>
            <person name="Caldana C."/>
            <person name="Canovas D."/>
            <person name="Cerqueira G.C."/>
            <person name="Chen F."/>
            <person name="Chen W."/>
            <person name="Choi C."/>
            <person name="Clum A."/>
            <person name="Dos Santos R.A."/>
            <person name="Damasio A.R."/>
            <person name="Diallinas G."/>
            <person name="Emri T."/>
            <person name="Fekete E."/>
            <person name="Flipphi M."/>
            <person name="Freyberg S."/>
            <person name="Gallo A."/>
            <person name="Gournas C."/>
            <person name="Habgood R."/>
            <person name="Hainaut M."/>
            <person name="Harispe M.L."/>
            <person name="Henrissat B."/>
            <person name="Hilden K.S."/>
            <person name="Hope R."/>
            <person name="Hossain A."/>
            <person name="Karabika E."/>
            <person name="Karaffa L."/>
            <person name="Karanyi Z."/>
            <person name="Krasevec N."/>
            <person name="Kuo A."/>
            <person name="Kusch H."/>
            <person name="LaButti K."/>
            <person name="Lagendijk E.L."/>
            <person name="Lapidus A."/>
            <person name="Levasseur A."/>
            <person name="Lindquist E."/>
            <person name="Lipzen A."/>
            <person name="Logrieco A.F."/>
            <person name="MacCabe A."/>
            <person name="Maekelae M.R."/>
            <person name="Malavazi I."/>
            <person name="Melin P."/>
            <person name="Meyer V."/>
            <person name="Mielnichuk N."/>
            <person name="Miskei M."/>
            <person name="Molnar A.P."/>
            <person name="Mule G."/>
            <person name="Ngan C.Y."/>
            <person name="Orejas M."/>
            <person name="Orosz E."/>
            <person name="Ouedraogo J.P."/>
            <person name="Overkamp K.M."/>
            <person name="Park H.-S."/>
            <person name="Perrone G."/>
            <person name="Piumi F."/>
            <person name="Punt P.J."/>
            <person name="Ram A.F."/>
            <person name="Ramon A."/>
            <person name="Rauscher S."/>
            <person name="Record E."/>
            <person name="Riano-Pachon D.M."/>
            <person name="Robert V."/>
            <person name="Roehrig J."/>
            <person name="Ruller R."/>
            <person name="Salamov A."/>
            <person name="Salih N.S."/>
            <person name="Samson R.A."/>
            <person name="Sandor E."/>
            <person name="Sanguinetti M."/>
            <person name="Schuetze T."/>
            <person name="Sepcic K."/>
            <person name="Shelest E."/>
            <person name="Sherlock G."/>
            <person name="Sophianopoulou V."/>
            <person name="Squina F.M."/>
            <person name="Sun H."/>
            <person name="Susca A."/>
            <person name="Todd R.B."/>
            <person name="Tsang A."/>
            <person name="Unkles S.E."/>
            <person name="van de Wiele N."/>
            <person name="van Rossen-Uffink D."/>
            <person name="Oliveira J.V."/>
            <person name="Vesth T.C."/>
            <person name="Visser J."/>
            <person name="Yu J.-H."/>
            <person name="Zhou M."/>
            <person name="Andersen M.R."/>
            <person name="Archer D.B."/>
            <person name="Baker S.E."/>
            <person name="Benoit I."/>
            <person name="Brakhage A.A."/>
            <person name="Braus G.H."/>
            <person name="Fischer R."/>
            <person name="Frisvad J.C."/>
            <person name="Goldman G.H."/>
            <person name="Houbraken J."/>
            <person name="Oakley B."/>
            <person name="Pocsi I."/>
            <person name="Scazzocchio C."/>
            <person name="Seiboth B."/>
            <person name="vanKuyk P.A."/>
            <person name="Wortman J."/>
            <person name="Dyer P.S."/>
            <person name="Grigoriev I.V."/>
        </authorList>
    </citation>
    <scope>NUCLEOTIDE SEQUENCE [LARGE SCALE GENOMIC DNA]</scope>
    <source>
        <strain evidence="4">DTO 134E9</strain>
    </source>
</reference>
<gene>
    <name evidence="3" type="ORF">ASPWEDRAFT_175151</name>
</gene>
<name>A0A1L9RAD7_ASPWE</name>
<dbReference type="RefSeq" id="XP_040685510.1">
    <property type="nucleotide sequence ID" value="XM_040831319.1"/>
</dbReference>
<feature type="region of interest" description="Disordered" evidence="1">
    <location>
        <begin position="304"/>
        <end position="351"/>
    </location>
</feature>